<dbReference type="SMART" id="SM00256">
    <property type="entry name" value="FBOX"/>
    <property type="match status" value="1"/>
</dbReference>
<dbReference type="PROSITE" id="PS50294">
    <property type="entry name" value="WD_REPEATS_REGION"/>
    <property type="match status" value="6"/>
</dbReference>
<dbReference type="SUPFAM" id="SSF50978">
    <property type="entry name" value="WD40 repeat-like"/>
    <property type="match status" value="1"/>
</dbReference>
<dbReference type="OrthoDB" id="5853810at2759"/>
<dbReference type="AlphaFoldDB" id="A0A182E2M9"/>
<proteinExistence type="predicted"/>
<dbReference type="STRING" id="42157.A0A182E2M9"/>
<gene>
    <name evidence="6" type="ORF">NOO_LOCUS2230</name>
</gene>
<dbReference type="InterPro" id="IPR015943">
    <property type="entry name" value="WD40/YVTN_repeat-like_dom_sf"/>
</dbReference>
<keyword evidence="7" id="KW-1185">Reference proteome</keyword>
<keyword evidence="2" id="KW-0677">Repeat</keyword>
<feature type="region of interest" description="Disordered" evidence="4">
    <location>
        <begin position="1"/>
        <end position="30"/>
    </location>
</feature>
<dbReference type="PANTHER" id="PTHR19849">
    <property type="entry name" value="PHOSPHOLIPASE A-2-ACTIVATING PROTEIN"/>
    <property type="match status" value="1"/>
</dbReference>
<sequence>MSNPGHSELFGVTLRDSNSSSSSSDGDKISFQNTSFTVASSMHDCENRQRSASIAWSHYSDWKARDSVMKSSRGHHYQKRKSSLFDDSFREKKPALSRMTRLGDYDYLQNSRSEASHSYITPLRITKLAQCESLLQKYNDCKQIGTYNDYRDNSNLTSYHLDSPESPNIVASDEEKEREKQEEQKEKDHEKSQEAEHQTNENVLIWIKQFKMLSSSVQMNALTDLVNECSLDHIRHLRSVIEPFFQKDFIKELPKEIALHVMCFLSPADIARISLTCRYWRTLAEDNRLWRKKCEEVNVTAMDEPRQVTELLLSVHRYWLIRFYSDRKSGAWAETASTSGIEIVGYRPVPSYRLALFTGYHPHWLRYYSDTDDSPKNVCLARSKWKALYLRHQRILANWRYRPLRGSCILRGHDEHVITCLQIHGDLIVTGSDDNTLKIWSASKAVCLQTLTGHTGGVWSSQMSEDGKTVTSGSTDRTVRVWCVETGRCLHCLQGHTSTVRCMTLRDDKLVTGSRDTSIRLWNIKDGTCIRTLQGHVAAVRCVQFDGVRIVSGAYDFSVKVWDAESGRCLHTLTGHSNRVYSLLFDSERDIVISGSLDTTIKVWNIHDGVCTQTLTGHQSLTSGMQLRGNILVSGNADSTIKIWDIMDGECKYTLSGPNRHASAVTSLQFLENGLVATSSDDGSVKLWDVKQGEFVRDLVRLRSGGSGGCIWRLKSTSTMLVCAVGSRNGTEDTKLILLDFDADYP</sequence>
<dbReference type="Pfam" id="PF00400">
    <property type="entry name" value="WD40"/>
    <property type="match status" value="7"/>
</dbReference>
<evidence type="ECO:0000259" key="5">
    <source>
        <dbReference type="PROSITE" id="PS50181"/>
    </source>
</evidence>
<dbReference type="InterPro" id="IPR020472">
    <property type="entry name" value="WD40_PAC1"/>
</dbReference>
<dbReference type="Gene3D" id="1.20.1280.50">
    <property type="match status" value="1"/>
</dbReference>
<name>A0A182E2M9_ONCOC</name>
<dbReference type="GO" id="GO:0005737">
    <property type="term" value="C:cytoplasm"/>
    <property type="evidence" value="ECO:0007669"/>
    <property type="project" value="TreeGrafter"/>
</dbReference>
<feature type="repeat" description="WD" evidence="3">
    <location>
        <begin position="425"/>
        <end position="450"/>
    </location>
</feature>
<evidence type="ECO:0000256" key="4">
    <source>
        <dbReference type="SAM" id="MobiDB-lite"/>
    </source>
</evidence>
<dbReference type="PROSITE" id="PS50181">
    <property type="entry name" value="FBOX"/>
    <property type="match status" value="1"/>
</dbReference>
<dbReference type="InterPro" id="IPR001680">
    <property type="entry name" value="WD40_rpt"/>
</dbReference>
<accession>A0A182E2M9</accession>
<dbReference type="InterPro" id="IPR036322">
    <property type="entry name" value="WD40_repeat_dom_sf"/>
</dbReference>
<dbReference type="SUPFAM" id="SSF81383">
    <property type="entry name" value="F-box domain"/>
    <property type="match status" value="1"/>
</dbReference>
<evidence type="ECO:0000256" key="3">
    <source>
        <dbReference type="PROSITE-ProRule" id="PRU00221"/>
    </source>
</evidence>
<evidence type="ECO:0000313" key="6">
    <source>
        <dbReference type="EMBL" id="VDK65844.1"/>
    </source>
</evidence>
<feature type="repeat" description="WD" evidence="3">
    <location>
        <begin position="615"/>
        <end position="654"/>
    </location>
</feature>
<reference evidence="6 7" key="2">
    <citation type="submission" date="2018-08" db="EMBL/GenBank/DDBJ databases">
        <authorList>
            <person name="Laetsch R D."/>
            <person name="Stevens L."/>
            <person name="Kumar S."/>
            <person name="Blaxter L. M."/>
        </authorList>
    </citation>
    <scope>NUCLEOTIDE SEQUENCE [LARGE SCALE GENOMIC DNA]</scope>
</reference>
<dbReference type="EMBL" id="UYRW01000333">
    <property type="protein sequence ID" value="VDK65844.1"/>
    <property type="molecule type" value="Genomic_DNA"/>
</dbReference>
<dbReference type="GO" id="GO:0043161">
    <property type="term" value="P:proteasome-mediated ubiquitin-dependent protein catabolic process"/>
    <property type="evidence" value="ECO:0007669"/>
    <property type="project" value="TreeGrafter"/>
</dbReference>
<feature type="repeat" description="WD" evidence="3">
    <location>
        <begin position="658"/>
        <end position="698"/>
    </location>
</feature>
<evidence type="ECO:0000313" key="8">
    <source>
        <dbReference type="WBParaSite" id="nOo.2.0.1.t02230-RA"/>
    </source>
</evidence>
<dbReference type="Pfam" id="PF12937">
    <property type="entry name" value="F-box-like"/>
    <property type="match status" value="1"/>
</dbReference>
<feature type="repeat" description="WD" evidence="3">
    <location>
        <begin position="493"/>
        <end position="532"/>
    </location>
</feature>
<feature type="repeat" description="WD" evidence="3">
    <location>
        <begin position="573"/>
        <end position="614"/>
    </location>
</feature>
<dbReference type="PROSITE" id="PS00678">
    <property type="entry name" value="WD_REPEATS_1"/>
    <property type="match status" value="5"/>
</dbReference>
<dbReference type="PANTHER" id="PTHR19849:SF1">
    <property type="entry name" value="F-BOX_WD REPEAT-CONTAINING PROTEIN 7"/>
    <property type="match status" value="1"/>
</dbReference>
<organism evidence="8">
    <name type="scientific">Onchocerca ochengi</name>
    <name type="common">Filarial nematode worm</name>
    <dbReference type="NCBI Taxonomy" id="42157"/>
    <lineage>
        <taxon>Eukaryota</taxon>
        <taxon>Metazoa</taxon>
        <taxon>Ecdysozoa</taxon>
        <taxon>Nematoda</taxon>
        <taxon>Chromadorea</taxon>
        <taxon>Rhabditida</taxon>
        <taxon>Spirurina</taxon>
        <taxon>Spiruromorpha</taxon>
        <taxon>Filarioidea</taxon>
        <taxon>Onchocercidae</taxon>
        <taxon>Onchocerca</taxon>
    </lineage>
</organism>
<dbReference type="CDD" id="cd00200">
    <property type="entry name" value="WD40"/>
    <property type="match status" value="1"/>
</dbReference>
<feature type="compositionally biased region" description="Basic and acidic residues" evidence="4">
    <location>
        <begin position="173"/>
        <end position="197"/>
    </location>
</feature>
<protein>
    <submittedName>
        <fullName evidence="8">F-box domain-containing protein</fullName>
    </submittedName>
</protein>
<feature type="domain" description="F-box" evidence="5">
    <location>
        <begin position="247"/>
        <end position="293"/>
    </location>
</feature>
<dbReference type="GO" id="GO:0010992">
    <property type="term" value="P:ubiquitin recycling"/>
    <property type="evidence" value="ECO:0007669"/>
    <property type="project" value="TreeGrafter"/>
</dbReference>
<evidence type="ECO:0000256" key="1">
    <source>
        <dbReference type="ARBA" id="ARBA00022574"/>
    </source>
</evidence>
<feature type="region of interest" description="Disordered" evidence="4">
    <location>
        <begin position="155"/>
        <end position="197"/>
    </location>
</feature>
<reference evidence="8" key="1">
    <citation type="submission" date="2016-06" db="UniProtKB">
        <authorList>
            <consortium name="WormBaseParasite"/>
        </authorList>
    </citation>
    <scope>IDENTIFICATION</scope>
</reference>
<dbReference type="GO" id="GO:0005634">
    <property type="term" value="C:nucleus"/>
    <property type="evidence" value="ECO:0007669"/>
    <property type="project" value="TreeGrafter"/>
</dbReference>
<evidence type="ECO:0000313" key="7">
    <source>
        <dbReference type="Proteomes" id="UP000271087"/>
    </source>
</evidence>
<dbReference type="PRINTS" id="PR00320">
    <property type="entry name" value="GPROTEINBRPT"/>
</dbReference>
<feature type="repeat" description="WD" evidence="3">
    <location>
        <begin position="533"/>
        <end position="572"/>
    </location>
</feature>
<dbReference type="GO" id="GO:0043130">
    <property type="term" value="F:ubiquitin binding"/>
    <property type="evidence" value="ECO:0007669"/>
    <property type="project" value="TreeGrafter"/>
</dbReference>
<feature type="repeat" description="WD" evidence="3">
    <location>
        <begin position="451"/>
        <end position="492"/>
    </location>
</feature>
<dbReference type="Proteomes" id="UP000271087">
    <property type="component" value="Unassembled WGS sequence"/>
</dbReference>
<evidence type="ECO:0000256" key="2">
    <source>
        <dbReference type="ARBA" id="ARBA00022737"/>
    </source>
</evidence>
<dbReference type="InterPro" id="IPR036047">
    <property type="entry name" value="F-box-like_dom_sf"/>
</dbReference>
<dbReference type="PROSITE" id="PS50082">
    <property type="entry name" value="WD_REPEATS_2"/>
    <property type="match status" value="7"/>
</dbReference>
<dbReference type="SMART" id="SM00320">
    <property type="entry name" value="WD40"/>
    <property type="match status" value="7"/>
</dbReference>
<dbReference type="InterPro" id="IPR001810">
    <property type="entry name" value="F-box_dom"/>
</dbReference>
<keyword evidence="1 3" id="KW-0853">WD repeat</keyword>
<dbReference type="WBParaSite" id="nOo.2.0.1.t02230-RA">
    <property type="protein sequence ID" value="nOo.2.0.1.t02230-RA"/>
    <property type="gene ID" value="nOo.2.0.1.g02230"/>
</dbReference>
<dbReference type="InterPro" id="IPR019775">
    <property type="entry name" value="WD40_repeat_CS"/>
</dbReference>
<dbReference type="Gene3D" id="2.130.10.10">
    <property type="entry name" value="YVTN repeat-like/Quinoprotein amine dehydrogenase"/>
    <property type="match status" value="1"/>
</dbReference>